<keyword evidence="3" id="KW-0472">Membrane</keyword>
<dbReference type="Pfam" id="PF03408">
    <property type="entry name" value="Foamy_virus_ENV"/>
    <property type="match status" value="1"/>
</dbReference>
<sequence>MYNEIWKLSQIEAAARLRQLDKENLENTLAVVENGMNTLSNRIYSLSNIVSSAIDITQTDLSRLYHGQTQLGSIMQLSWALQTLKSGHIPWKYLNGSELFATFNFSGEQVTMAKREARFTLLQVEKLDKLPFTVAESPSTIWLLHGIINLQFSTFRFSNCLKHLAVGRYERLGDSFIKEEWELPFEYQCLNGEQEVFLSGSECETNVRNSMICKQVSLHGLCNAGVANLACFLKGTLVPLISSVFHVLSNGSYVLLSDDSCCGLRPGIAYAISVTKVVTCCGHVLFPPTREIQVSEMWPHIDTINVNYDKLSRLKALLFQKQVALTSAKETYALQVARSSAEIQSLLNTDFPLHFGELVSRIFNASSTTGIVHFFKAVGSGFMSIFQTVFGVIPSAIHSLFSSVFGGFPIILALIGGLLLLYFLIRGGCFFPATQSNGAAPVNPAVP</sequence>
<comment type="caution">
    <text evidence="4">The sequence shown here is derived from an EMBL/GenBank/DDBJ whole genome shotgun (WGS) entry which is preliminary data.</text>
</comment>
<evidence type="ECO:0000256" key="1">
    <source>
        <dbReference type="ARBA" id="ARBA00004328"/>
    </source>
</evidence>
<dbReference type="AlphaFoldDB" id="A0AAV7TZ22"/>
<dbReference type="InterPro" id="IPR005070">
    <property type="entry name" value="Foamy_env"/>
</dbReference>
<dbReference type="GO" id="GO:0043657">
    <property type="term" value="C:host cell"/>
    <property type="evidence" value="ECO:0007669"/>
    <property type="project" value="UniProtKB-SubCell"/>
</dbReference>
<name>A0AAV7TZ22_PLEWA</name>
<keyword evidence="3" id="KW-1133">Transmembrane helix</keyword>
<protein>
    <submittedName>
        <fullName evidence="4">Uncharacterized protein</fullName>
    </submittedName>
</protein>
<accession>A0AAV7TZ22</accession>
<dbReference type="EMBL" id="JANPWB010000006">
    <property type="protein sequence ID" value="KAJ1182020.1"/>
    <property type="molecule type" value="Genomic_DNA"/>
</dbReference>
<keyword evidence="5" id="KW-1185">Reference proteome</keyword>
<evidence type="ECO:0000256" key="3">
    <source>
        <dbReference type="SAM" id="Phobius"/>
    </source>
</evidence>
<evidence type="ECO:0000313" key="5">
    <source>
        <dbReference type="Proteomes" id="UP001066276"/>
    </source>
</evidence>
<comment type="subcellular location">
    <subcellularLocation>
        <location evidence="2">Host cell</location>
    </subcellularLocation>
    <subcellularLocation>
        <location evidence="1">Virion</location>
    </subcellularLocation>
</comment>
<feature type="transmembrane region" description="Helical" evidence="3">
    <location>
        <begin position="400"/>
        <end position="425"/>
    </location>
</feature>
<evidence type="ECO:0000313" key="4">
    <source>
        <dbReference type="EMBL" id="KAJ1182020.1"/>
    </source>
</evidence>
<keyword evidence="3" id="KW-0812">Transmembrane</keyword>
<dbReference type="Proteomes" id="UP001066276">
    <property type="component" value="Chromosome 3_2"/>
</dbReference>
<proteinExistence type="predicted"/>
<reference evidence="4" key="1">
    <citation type="journal article" date="2022" name="bioRxiv">
        <title>Sequencing and chromosome-scale assembly of the giantPleurodeles waltlgenome.</title>
        <authorList>
            <person name="Brown T."/>
            <person name="Elewa A."/>
            <person name="Iarovenko S."/>
            <person name="Subramanian E."/>
            <person name="Araus A.J."/>
            <person name="Petzold A."/>
            <person name="Susuki M."/>
            <person name="Suzuki K.-i.T."/>
            <person name="Hayashi T."/>
            <person name="Toyoda A."/>
            <person name="Oliveira C."/>
            <person name="Osipova E."/>
            <person name="Leigh N.D."/>
            <person name="Simon A."/>
            <person name="Yun M.H."/>
        </authorList>
    </citation>
    <scope>NUCLEOTIDE SEQUENCE</scope>
    <source>
        <strain evidence="4">20211129_DDA</strain>
        <tissue evidence="4">Liver</tissue>
    </source>
</reference>
<gene>
    <name evidence="4" type="ORF">NDU88_007218</name>
</gene>
<feature type="transmembrane region" description="Helical" evidence="3">
    <location>
        <begin position="371"/>
        <end position="393"/>
    </location>
</feature>
<organism evidence="4 5">
    <name type="scientific">Pleurodeles waltl</name>
    <name type="common">Iberian ribbed newt</name>
    <dbReference type="NCBI Taxonomy" id="8319"/>
    <lineage>
        <taxon>Eukaryota</taxon>
        <taxon>Metazoa</taxon>
        <taxon>Chordata</taxon>
        <taxon>Craniata</taxon>
        <taxon>Vertebrata</taxon>
        <taxon>Euteleostomi</taxon>
        <taxon>Amphibia</taxon>
        <taxon>Batrachia</taxon>
        <taxon>Caudata</taxon>
        <taxon>Salamandroidea</taxon>
        <taxon>Salamandridae</taxon>
        <taxon>Pleurodelinae</taxon>
        <taxon>Pleurodeles</taxon>
    </lineage>
</organism>
<evidence type="ECO:0000256" key="2">
    <source>
        <dbReference type="ARBA" id="ARBA00004340"/>
    </source>
</evidence>